<organism evidence="5 6">
    <name type="scientific">Pedobacter hiemivivus</name>
    <dbReference type="NCBI Taxonomy" id="2530454"/>
    <lineage>
        <taxon>Bacteria</taxon>
        <taxon>Pseudomonadati</taxon>
        <taxon>Bacteroidota</taxon>
        <taxon>Sphingobacteriia</taxon>
        <taxon>Sphingobacteriales</taxon>
        <taxon>Sphingobacteriaceae</taxon>
        <taxon>Pedobacter</taxon>
    </lineage>
</organism>
<accession>A0A4R0NJ77</accession>
<dbReference type="PANTHER" id="PTHR38478">
    <property type="entry name" value="PEPTIDASE M1A AND M12B"/>
    <property type="match status" value="1"/>
</dbReference>
<feature type="signal peptide" evidence="1">
    <location>
        <begin position="1"/>
        <end position="28"/>
    </location>
</feature>
<protein>
    <submittedName>
        <fullName evidence="5">DUF5117 domain-containing protein</fullName>
    </submittedName>
</protein>
<evidence type="ECO:0000259" key="4">
    <source>
        <dbReference type="Pfam" id="PF17162"/>
    </source>
</evidence>
<feature type="chain" id="PRO_5020382032" evidence="1">
    <location>
        <begin position="29"/>
        <end position="827"/>
    </location>
</feature>
<dbReference type="Proteomes" id="UP000291117">
    <property type="component" value="Unassembled WGS sequence"/>
</dbReference>
<evidence type="ECO:0000259" key="2">
    <source>
        <dbReference type="Pfam" id="PF16313"/>
    </source>
</evidence>
<reference evidence="5 6" key="1">
    <citation type="submission" date="2019-02" db="EMBL/GenBank/DDBJ databases">
        <title>Pedobacter sp. RP-3-8 sp. nov., isolated from Arctic soil.</title>
        <authorList>
            <person name="Dahal R.H."/>
        </authorList>
    </citation>
    <scope>NUCLEOTIDE SEQUENCE [LARGE SCALE GENOMIC DNA]</scope>
    <source>
        <strain evidence="5 6">RP-3-8</strain>
    </source>
</reference>
<sequence>MKLKLLYIYGLSLLILGFAAANPLPASAQLKTDGIKPYPEIVPTTAKSSVGFFTVHKVAERYLFELPDSVFNRDLFTVNRIIRSPADYRFVFLNAAMCNYGGDWMGQNMFHFEKIPGNKVALKAISYTERSGDSTQNGVSRALLKNNMQPIYALFPIKAVNTTKNTVVIDMTDYLGTENGIFGYNPTFKPIIINGPVAADRSYIKEILAYPTNVEIKNVRTMSMASPGGTQTFTFEFNNSIILLPKEPMKTRSYDPRVGYLALVWNDYKDFDDNPKGIKDTHHIWKWRLEPKDEDRARYDRGELVEPKKPIVFYIDPATPKKWVPYLIQGINDWQVALEGAGFKNAIIGKEVSLNDSTFNIDDARHNVVVYKASGRANATGNTIQDPRTGENMESHVDWYHSVMEILYKWYLIQAGAIDPRARTPHLDDELMGELIRFVSSHEIGHTLGLRHNWGASATTPVEKLRDKAWVEAHGHTPSIMDYARFNYVAQPEDHISEKGIFPRIGDYDKWAIEWGYRVLPENKTVEQEKQILNQWITDKLKTGEQYKFGIERVNDVPTSMLDPRNQNEDLGNDAILASNYGIKNLKRILPNLISWTIKPGDSYVKAGEMYEEVVAQYKRYMFHVAMSFGGLMTDPKTSEQPGVVYTAISKEKQKKSMVFLQKELFSTPYWLMDKKMYSLAAVNFNSVEAIQKDMIRAMLDIKQIEQMRAMELFSGILAYPVSEMLYDLKQGIFSELPVHQAISLNRRNLQKSYVLNLITLYKTGLSTNIDATSTVKVHAKELTADLKRAISTAADKGSKAHLSDLYDKLYAVLYQPLAIAKQNVSK</sequence>
<dbReference type="SUPFAM" id="SSF55486">
    <property type="entry name" value="Metalloproteases ('zincins'), catalytic domain"/>
    <property type="match status" value="1"/>
</dbReference>
<evidence type="ECO:0000313" key="6">
    <source>
        <dbReference type="Proteomes" id="UP000291117"/>
    </source>
</evidence>
<evidence type="ECO:0000313" key="5">
    <source>
        <dbReference type="EMBL" id="TCC99462.1"/>
    </source>
</evidence>
<evidence type="ECO:0000259" key="3">
    <source>
        <dbReference type="Pfam" id="PF17148"/>
    </source>
</evidence>
<dbReference type="InterPro" id="IPR032534">
    <property type="entry name" value="EcxA_zinc-bd"/>
</dbReference>
<feature type="domain" description="EcxA zinc-binding" evidence="2">
    <location>
        <begin position="426"/>
        <end position="738"/>
    </location>
</feature>
<dbReference type="RefSeq" id="WP_131606693.1">
    <property type="nucleotide sequence ID" value="NZ_SJSM01000001.1"/>
</dbReference>
<dbReference type="EMBL" id="SJSM01000001">
    <property type="protein sequence ID" value="TCC99462.1"/>
    <property type="molecule type" value="Genomic_DNA"/>
</dbReference>
<dbReference type="Pfam" id="PF16313">
    <property type="entry name" value="DUF4953"/>
    <property type="match status" value="1"/>
</dbReference>
<dbReference type="Pfam" id="PF17162">
    <property type="entry name" value="DUF5118"/>
    <property type="match status" value="1"/>
</dbReference>
<dbReference type="CDD" id="cd04276">
    <property type="entry name" value="ZnMc_MMP_like_2"/>
    <property type="match status" value="1"/>
</dbReference>
<proteinExistence type="predicted"/>
<dbReference type="InterPro" id="IPR034032">
    <property type="entry name" value="Zn_MMP-like_bac"/>
</dbReference>
<feature type="domain" description="DUF5117" evidence="3">
    <location>
        <begin position="102"/>
        <end position="292"/>
    </location>
</feature>
<dbReference type="InterPro" id="IPR033413">
    <property type="entry name" value="DUF5117"/>
</dbReference>
<gene>
    <name evidence="5" type="ORF">EZ444_01950</name>
</gene>
<dbReference type="InterPro" id="IPR033428">
    <property type="entry name" value="DUF5118"/>
</dbReference>
<dbReference type="PANTHER" id="PTHR38478:SF1">
    <property type="entry name" value="ZINC DEPENDENT METALLOPROTEASE DOMAIN LIPOPROTEIN"/>
    <property type="match status" value="1"/>
</dbReference>
<keyword evidence="6" id="KW-1185">Reference proteome</keyword>
<keyword evidence="1" id="KW-0732">Signal</keyword>
<dbReference type="AlphaFoldDB" id="A0A4R0NJ77"/>
<comment type="caution">
    <text evidence="5">The sequence shown here is derived from an EMBL/GenBank/DDBJ whole genome shotgun (WGS) entry which is preliminary data.</text>
</comment>
<dbReference type="Pfam" id="PF17148">
    <property type="entry name" value="DUF5117"/>
    <property type="match status" value="1"/>
</dbReference>
<feature type="domain" description="DUF5118" evidence="4">
    <location>
        <begin position="35"/>
        <end position="82"/>
    </location>
</feature>
<name>A0A4R0NJ77_9SPHI</name>
<evidence type="ECO:0000256" key="1">
    <source>
        <dbReference type="SAM" id="SignalP"/>
    </source>
</evidence>
<dbReference type="OrthoDB" id="9776599at2"/>